<dbReference type="AlphaFoldDB" id="A0A1I6P5C5"/>
<evidence type="ECO:0000313" key="6">
    <source>
        <dbReference type="EMBL" id="SFS35331.1"/>
    </source>
</evidence>
<reference evidence="7" key="1">
    <citation type="submission" date="2016-10" db="EMBL/GenBank/DDBJ databases">
        <authorList>
            <person name="Varghese N."/>
            <person name="Submissions S."/>
        </authorList>
    </citation>
    <scope>NUCLEOTIDE SEQUENCE [LARGE SCALE GENOMIC DNA]</scope>
    <source>
        <strain evidence="7">DSM 26894</strain>
    </source>
</reference>
<dbReference type="Gene3D" id="1.10.10.60">
    <property type="entry name" value="Homeodomain-like"/>
    <property type="match status" value="1"/>
</dbReference>
<sequence length="291" mass="31486">MSAPADQVRRSDQPGDGIRLLSPGQQPGWTYGLLHDRPETTLLWLTRGQGKITLGGLRRGLGTHSAVFIPARTLFALDLGPQSLALILHAPAGGDIPFPESPLHLRVRDALAQAELTSLLEAMQRELSRGRPHLGDALDAYVRLAAVWLRRQQQEGTADRPGESAAQRLSEAYAASVVARYRSPAGPGEMAAELGVTGTHLTRACRAACGRSAQRILSERKLHEAHRLLLARDLPVATIAEGLGFASPAYFTRFIRKQTGRTPSELRTTAGQVSGSAARPLQTARPPLRRF</sequence>
<dbReference type="Proteomes" id="UP000199392">
    <property type="component" value="Unassembled WGS sequence"/>
</dbReference>
<dbReference type="InterPro" id="IPR009057">
    <property type="entry name" value="Homeodomain-like_sf"/>
</dbReference>
<dbReference type="InterPro" id="IPR018060">
    <property type="entry name" value="HTH_AraC"/>
</dbReference>
<dbReference type="GO" id="GO:0043565">
    <property type="term" value="F:sequence-specific DNA binding"/>
    <property type="evidence" value="ECO:0007669"/>
    <property type="project" value="InterPro"/>
</dbReference>
<dbReference type="Pfam" id="PF12833">
    <property type="entry name" value="HTH_18"/>
    <property type="match status" value="1"/>
</dbReference>
<evidence type="ECO:0000256" key="2">
    <source>
        <dbReference type="ARBA" id="ARBA00023125"/>
    </source>
</evidence>
<feature type="domain" description="HTH araC/xylS-type" evidence="5">
    <location>
        <begin position="189"/>
        <end position="269"/>
    </location>
</feature>
<evidence type="ECO:0000259" key="5">
    <source>
        <dbReference type="PROSITE" id="PS01124"/>
    </source>
</evidence>
<feature type="region of interest" description="Disordered" evidence="4">
    <location>
        <begin position="262"/>
        <end position="291"/>
    </location>
</feature>
<dbReference type="InterPro" id="IPR050204">
    <property type="entry name" value="AraC_XylS_family_regulators"/>
</dbReference>
<accession>A0A1I6P5C5</accession>
<dbReference type="PANTHER" id="PTHR46796">
    <property type="entry name" value="HTH-TYPE TRANSCRIPTIONAL ACTIVATOR RHAS-RELATED"/>
    <property type="match status" value="1"/>
</dbReference>
<dbReference type="PROSITE" id="PS01124">
    <property type="entry name" value="HTH_ARAC_FAMILY_2"/>
    <property type="match status" value="1"/>
</dbReference>
<evidence type="ECO:0000313" key="7">
    <source>
        <dbReference type="Proteomes" id="UP000199392"/>
    </source>
</evidence>
<dbReference type="SUPFAM" id="SSF46689">
    <property type="entry name" value="Homeodomain-like"/>
    <property type="match status" value="1"/>
</dbReference>
<keyword evidence="7" id="KW-1185">Reference proteome</keyword>
<dbReference type="RefSeq" id="WP_245695979.1">
    <property type="nucleotide sequence ID" value="NZ_FNCL01000002.1"/>
</dbReference>
<dbReference type="InterPro" id="IPR018062">
    <property type="entry name" value="HTH_AraC-typ_CS"/>
</dbReference>
<name>A0A1I6P5C5_9RHOB</name>
<dbReference type="GO" id="GO:0003700">
    <property type="term" value="F:DNA-binding transcription factor activity"/>
    <property type="evidence" value="ECO:0007669"/>
    <property type="project" value="InterPro"/>
</dbReference>
<organism evidence="6 7">
    <name type="scientific">Alloyangia pacifica</name>
    <dbReference type="NCBI Taxonomy" id="311180"/>
    <lineage>
        <taxon>Bacteria</taxon>
        <taxon>Pseudomonadati</taxon>
        <taxon>Pseudomonadota</taxon>
        <taxon>Alphaproteobacteria</taxon>
        <taxon>Rhodobacterales</taxon>
        <taxon>Roseobacteraceae</taxon>
        <taxon>Alloyangia</taxon>
    </lineage>
</organism>
<dbReference type="EMBL" id="FOZW01000001">
    <property type="protein sequence ID" value="SFS35331.1"/>
    <property type="molecule type" value="Genomic_DNA"/>
</dbReference>
<gene>
    <name evidence="6" type="ORF">SAMN04488050_101321</name>
</gene>
<keyword evidence="3" id="KW-0804">Transcription</keyword>
<keyword evidence="1" id="KW-0805">Transcription regulation</keyword>
<evidence type="ECO:0000256" key="3">
    <source>
        <dbReference type="ARBA" id="ARBA00023163"/>
    </source>
</evidence>
<proteinExistence type="predicted"/>
<dbReference type="PROSITE" id="PS00041">
    <property type="entry name" value="HTH_ARAC_FAMILY_1"/>
    <property type="match status" value="1"/>
</dbReference>
<feature type="compositionally biased region" description="Polar residues" evidence="4">
    <location>
        <begin position="262"/>
        <end position="275"/>
    </location>
</feature>
<keyword evidence="2" id="KW-0238">DNA-binding</keyword>
<dbReference type="SMART" id="SM00342">
    <property type="entry name" value="HTH_ARAC"/>
    <property type="match status" value="1"/>
</dbReference>
<protein>
    <submittedName>
        <fullName evidence="6">Transcriptional regulator, AraC family</fullName>
    </submittedName>
</protein>
<evidence type="ECO:0000256" key="1">
    <source>
        <dbReference type="ARBA" id="ARBA00023015"/>
    </source>
</evidence>
<evidence type="ECO:0000256" key="4">
    <source>
        <dbReference type="SAM" id="MobiDB-lite"/>
    </source>
</evidence>
<feature type="region of interest" description="Disordered" evidence="4">
    <location>
        <begin position="1"/>
        <end position="21"/>
    </location>
</feature>
<dbReference type="STRING" id="311180.SAMN04488050_101321"/>